<evidence type="ECO:0000256" key="3">
    <source>
        <dbReference type="ARBA" id="ARBA00022741"/>
    </source>
</evidence>
<evidence type="ECO:0000313" key="13">
    <source>
        <dbReference type="EMBL" id="KAG0259562.1"/>
    </source>
</evidence>
<dbReference type="InterPro" id="IPR018253">
    <property type="entry name" value="DnaJ_domain_CS"/>
</dbReference>
<dbReference type="CDD" id="cd01174">
    <property type="entry name" value="ribokinase"/>
    <property type="match status" value="1"/>
</dbReference>
<reference evidence="13" key="1">
    <citation type="journal article" date="2020" name="Fungal Divers.">
        <title>Resolving the Mortierellaceae phylogeny through synthesis of multi-gene phylogenetics and phylogenomics.</title>
        <authorList>
            <person name="Vandepol N."/>
            <person name="Liber J."/>
            <person name="Desiro A."/>
            <person name="Na H."/>
            <person name="Kennedy M."/>
            <person name="Barry K."/>
            <person name="Grigoriev I.V."/>
            <person name="Miller A.N."/>
            <person name="O'Donnell K."/>
            <person name="Stajich J.E."/>
            <person name="Bonito G."/>
        </authorList>
    </citation>
    <scope>NUCLEOTIDE SEQUENCE</scope>
    <source>
        <strain evidence="13">KOD948</strain>
    </source>
</reference>
<feature type="binding site" evidence="9">
    <location>
        <position position="563"/>
    </location>
    <ligand>
        <name>substrate</name>
    </ligand>
</feature>
<feature type="transmembrane region" description="Helical" evidence="11">
    <location>
        <begin position="341"/>
        <end position="365"/>
    </location>
</feature>
<feature type="transmembrane region" description="Helical" evidence="11">
    <location>
        <begin position="237"/>
        <end position="255"/>
    </location>
</feature>
<dbReference type="InterPro" id="IPR029056">
    <property type="entry name" value="Ribokinase-like"/>
</dbReference>
<feature type="transmembrane region" description="Helical" evidence="11">
    <location>
        <begin position="197"/>
        <end position="217"/>
    </location>
</feature>
<dbReference type="PRINTS" id="PR00625">
    <property type="entry name" value="JDOMAIN"/>
</dbReference>
<comment type="subcellular location">
    <subcellularLocation>
        <location evidence="9">Cytoplasm</location>
    </subcellularLocation>
    <subcellularLocation>
        <location evidence="9">Nucleus</location>
    </subcellularLocation>
</comment>
<keyword evidence="1 9" id="KW-0808">Transferase</keyword>
<dbReference type="Pfam" id="PF00226">
    <property type="entry name" value="DnaJ"/>
    <property type="match status" value="1"/>
</dbReference>
<dbReference type="CDD" id="cd06257">
    <property type="entry name" value="DnaJ"/>
    <property type="match status" value="1"/>
</dbReference>
<feature type="binding site" evidence="9">
    <location>
        <position position="691"/>
    </location>
    <ligand>
        <name>K(+)</name>
        <dbReference type="ChEBI" id="CHEBI:29103"/>
    </ligand>
</feature>
<dbReference type="Gene3D" id="3.40.1190.20">
    <property type="match status" value="1"/>
</dbReference>
<dbReference type="InterPro" id="IPR011877">
    <property type="entry name" value="Ribokinase"/>
</dbReference>
<evidence type="ECO:0000256" key="11">
    <source>
        <dbReference type="SAM" id="Phobius"/>
    </source>
</evidence>
<dbReference type="SUPFAM" id="SSF46565">
    <property type="entry name" value="Chaperone J-domain"/>
    <property type="match status" value="1"/>
</dbReference>
<feature type="binding site" evidence="9">
    <location>
        <position position="743"/>
    </location>
    <ligand>
        <name>K(+)</name>
        <dbReference type="ChEBI" id="CHEBI:29103"/>
    </ligand>
</feature>
<feature type="region of interest" description="Disordered" evidence="10">
    <location>
        <begin position="158"/>
        <end position="191"/>
    </location>
</feature>
<comment type="activity regulation">
    <text evidence="9">Activated by a monovalent cation that binds near, but not in, the active site. The most likely occupant of the site in vivo is potassium. Ion binding induces a conformational change that may alter substrate affinity.</text>
</comment>
<comment type="catalytic activity">
    <reaction evidence="9">
        <text>D-ribose + ATP = D-ribose 5-phosphate + ADP + H(+)</text>
        <dbReference type="Rhea" id="RHEA:13697"/>
        <dbReference type="ChEBI" id="CHEBI:15378"/>
        <dbReference type="ChEBI" id="CHEBI:30616"/>
        <dbReference type="ChEBI" id="CHEBI:47013"/>
        <dbReference type="ChEBI" id="CHEBI:78346"/>
        <dbReference type="ChEBI" id="CHEBI:456216"/>
        <dbReference type="EC" id="2.7.1.15"/>
    </reaction>
</comment>
<evidence type="ECO:0000256" key="5">
    <source>
        <dbReference type="ARBA" id="ARBA00022840"/>
    </source>
</evidence>
<evidence type="ECO:0000256" key="2">
    <source>
        <dbReference type="ARBA" id="ARBA00022723"/>
    </source>
</evidence>
<comment type="similarity">
    <text evidence="9">Belongs to the carbohydrate kinase PfkB family. Ribokinase subfamily.</text>
</comment>
<dbReference type="PANTHER" id="PTHR10584">
    <property type="entry name" value="SUGAR KINASE"/>
    <property type="match status" value="1"/>
</dbReference>
<name>A0A9P6Q5R5_9FUNG</name>
<feature type="active site" description="Proton acceptor" evidence="9">
    <location>
        <position position="695"/>
    </location>
</feature>
<keyword evidence="5 9" id="KW-0067">ATP-binding</keyword>
<keyword evidence="7 9" id="KW-0630">Potassium</keyword>
<keyword evidence="14" id="KW-1185">Reference proteome</keyword>
<keyword evidence="11" id="KW-0472">Membrane</keyword>
<feature type="binding site" evidence="9">
    <location>
        <position position="737"/>
    </location>
    <ligand>
        <name>K(+)</name>
        <dbReference type="ChEBI" id="CHEBI:29103"/>
    </ligand>
</feature>
<feature type="transmembrane region" description="Helical" evidence="11">
    <location>
        <begin position="377"/>
        <end position="402"/>
    </location>
</feature>
<evidence type="ECO:0000256" key="9">
    <source>
        <dbReference type="HAMAP-Rule" id="MF_03215"/>
    </source>
</evidence>
<comment type="subunit">
    <text evidence="9">Homodimer.</text>
</comment>
<evidence type="ECO:0000259" key="12">
    <source>
        <dbReference type="PROSITE" id="PS50076"/>
    </source>
</evidence>
<evidence type="ECO:0000256" key="8">
    <source>
        <dbReference type="ARBA" id="ARBA00023277"/>
    </source>
</evidence>
<protein>
    <recommendedName>
        <fullName evidence="9">Ribokinase</fullName>
        <shortName evidence="9">RK</shortName>
        <ecNumber evidence="9">2.7.1.15</ecNumber>
    </recommendedName>
</protein>
<keyword evidence="4 9" id="KW-0418">Kinase</keyword>
<feature type="transmembrane region" description="Helical" evidence="11">
    <location>
        <begin position="95"/>
        <end position="117"/>
    </location>
</feature>
<dbReference type="Gene3D" id="1.10.287.110">
    <property type="entry name" value="DnaJ domain"/>
    <property type="match status" value="1"/>
</dbReference>
<dbReference type="HAMAP" id="MF_01987">
    <property type="entry name" value="Ribokinase"/>
    <property type="match status" value="1"/>
</dbReference>
<gene>
    <name evidence="13" type="ORF">BG011_002547</name>
</gene>
<sequence length="762" mass="83849">MDRNTVHLYETLGVPKSSTQDEIKKAYRRLALRYHPDKVNIAEVPDHETRFRDIAAAYEVLSDPKKRQVYDKYGMMGVQMAGTDIGAQLVEIESLLCAVFSIISILIILTIIFISFLTIRVDGRVNWNYYVVFIPLWILDAVLILTIIYQLSRPVGDDDEDDHDEDDHDHDDGETTTSAGREERKKQKLRERKRQRITGSIVALIITMLFTVFQVLIVKKANDPSSITGPQVFAPYFALEGFFFIISITQIVMALKASAAAEIPLSARLKLVFELLWWKVIRLVLAVLIMLRIDDKITCSWGIVFIPLYLVGVKYLVQLIMGYKAFSKVQNVEMRQQGQTLMVSGAIVFVVVGALAYSLIGLLAAKLDGHSYSVSRVLIPVFIVLSILLCCCGCCLPCMLLASGAGEDDMGSDSAEIRIVSPNMRIEGASDPAASADDFYVVPHIVRSGETIASSSYTVSAGGKGANQSVALGRAGANVYHAGKIGKDGEWVCKIMGDAGVDTSYIKVAPKEATGRAIIQLSDESHDNSIVLFPGTNHSVTLEEAQHILTHFGEGDWIVMQNEMSSGGAIMRAAKERGMTVCFNPSPMTADLPKEYPLHLVDYLLINEIEAQGLYSYLTASKHDADSHASSSHITASESLPVLEKAYEQISGIIITLGGDGLVARFRINEEDVNMKEFRMGIVKGEVVNTTGAGDTFSGYFVANLLRNQMLNTRFTEKQLKEALEEASHAASLAVSKEGAMDSIPVKNEVDMAIHQKKQKLD</sequence>
<evidence type="ECO:0000256" key="10">
    <source>
        <dbReference type="SAM" id="MobiDB-lite"/>
    </source>
</evidence>
<keyword evidence="11" id="KW-0812">Transmembrane</keyword>
<comment type="cofactor">
    <cofactor evidence="9">
        <name>Mg(2+)</name>
        <dbReference type="ChEBI" id="CHEBI:18420"/>
    </cofactor>
    <text evidence="9">Requires a divalent cation, most likely magnesium in vivo, as an electrophilic catalyst to aid phosphoryl group transfer. It is the chelate of the metal and the nucleotide that is the actual substrate.</text>
</comment>
<dbReference type="GO" id="GO:0005634">
    <property type="term" value="C:nucleus"/>
    <property type="evidence" value="ECO:0007669"/>
    <property type="project" value="UniProtKB-SubCell"/>
</dbReference>
<organism evidence="13 14">
    <name type="scientific">Mortierella polycephala</name>
    <dbReference type="NCBI Taxonomy" id="41804"/>
    <lineage>
        <taxon>Eukaryota</taxon>
        <taxon>Fungi</taxon>
        <taxon>Fungi incertae sedis</taxon>
        <taxon>Mucoromycota</taxon>
        <taxon>Mortierellomycotina</taxon>
        <taxon>Mortierellomycetes</taxon>
        <taxon>Mortierellales</taxon>
        <taxon>Mortierellaceae</taxon>
        <taxon>Mortierella</taxon>
    </lineage>
</organism>
<accession>A0A9P6Q5R5</accession>
<dbReference type="EMBL" id="JAAAJA010000183">
    <property type="protein sequence ID" value="KAG0259562.1"/>
    <property type="molecule type" value="Genomic_DNA"/>
</dbReference>
<feature type="binding site" evidence="9">
    <location>
        <position position="734"/>
    </location>
    <ligand>
        <name>K(+)</name>
        <dbReference type="ChEBI" id="CHEBI:29103"/>
    </ligand>
</feature>
<evidence type="ECO:0000256" key="7">
    <source>
        <dbReference type="ARBA" id="ARBA00022958"/>
    </source>
</evidence>
<evidence type="ECO:0000256" key="1">
    <source>
        <dbReference type="ARBA" id="ARBA00022679"/>
    </source>
</evidence>
<keyword evidence="8 9" id="KW-0119">Carbohydrate metabolism</keyword>
<feature type="binding site" evidence="9">
    <location>
        <begin position="463"/>
        <end position="467"/>
    </location>
    <ligand>
        <name>substrate</name>
    </ligand>
</feature>
<dbReference type="Pfam" id="PF00294">
    <property type="entry name" value="PfkB"/>
    <property type="match status" value="1"/>
</dbReference>
<dbReference type="GO" id="GO:0004747">
    <property type="term" value="F:ribokinase activity"/>
    <property type="evidence" value="ECO:0007669"/>
    <property type="project" value="UniProtKB-UniRule"/>
</dbReference>
<dbReference type="InterPro" id="IPR002139">
    <property type="entry name" value="Ribo/fructo_kinase"/>
</dbReference>
<dbReference type="Proteomes" id="UP000726737">
    <property type="component" value="Unassembled WGS sequence"/>
</dbReference>
<keyword evidence="11" id="KW-1133">Transmembrane helix</keyword>
<keyword evidence="9" id="KW-0539">Nucleus</keyword>
<dbReference type="SUPFAM" id="SSF53613">
    <property type="entry name" value="Ribokinase-like"/>
    <property type="match status" value="1"/>
</dbReference>
<dbReference type="OrthoDB" id="10250354at2759"/>
<proteinExistence type="inferred from homology"/>
<feature type="domain" description="J" evidence="12">
    <location>
        <begin position="7"/>
        <end position="74"/>
    </location>
</feature>
<dbReference type="InterPro" id="IPR011611">
    <property type="entry name" value="PfkB_dom"/>
</dbReference>
<evidence type="ECO:0000313" key="14">
    <source>
        <dbReference type="Proteomes" id="UP000726737"/>
    </source>
</evidence>
<dbReference type="GO" id="GO:0005737">
    <property type="term" value="C:cytoplasm"/>
    <property type="evidence" value="ECO:0007669"/>
    <property type="project" value="UniProtKB-SubCell"/>
</dbReference>
<comment type="function">
    <text evidence="9">Catalyzes the phosphorylation of ribose at O-5 in a reaction requiring ATP and magnesium. The resulting D-ribose-5-phosphate can then be used either for sythesis of nucleotides, histidine, and tryptophan, or as a component of the pentose phosphate pathway.</text>
</comment>
<comment type="caution">
    <text evidence="13">The sequence shown here is derived from an EMBL/GenBank/DDBJ whole genome shotgun (WGS) entry which is preliminary data.</text>
</comment>
<evidence type="ECO:0000256" key="4">
    <source>
        <dbReference type="ARBA" id="ARBA00022777"/>
    </source>
</evidence>
<evidence type="ECO:0000256" key="6">
    <source>
        <dbReference type="ARBA" id="ARBA00022842"/>
    </source>
</evidence>
<dbReference type="InterPro" id="IPR036869">
    <property type="entry name" value="J_dom_sf"/>
</dbReference>
<feature type="transmembrane region" description="Helical" evidence="11">
    <location>
        <begin position="129"/>
        <end position="149"/>
    </location>
</feature>
<comment type="caution">
    <text evidence="9">Lacks conserved residue(s) required for the propagation of feature annotation.</text>
</comment>
<dbReference type="PRINTS" id="PR00990">
    <property type="entry name" value="RIBOKINASE"/>
</dbReference>
<feature type="transmembrane region" description="Helical" evidence="11">
    <location>
        <begin position="276"/>
        <end position="293"/>
    </location>
</feature>
<feature type="binding site" evidence="9">
    <location>
        <position position="607"/>
    </location>
    <ligand>
        <name>ATP</name>
        <dbReference type="ChEBI" id="CHEBI:30616"/>
    </ligand>
</feature>
<dbReference type="EC" id="2.7.1.15" evidence="9"/>
<keyword evidence="3 9" id="KW-0547">Nucleotide-binding</keyword>
<dbReference type="InterPro" id="IPR001623">
    <property type="entry name" value="DnaJ_domain"/>
</dbReference>
<dbReference type="GO" id="GO:0019303">
    <property type="term" value="P:D-ribose catabolic process"/>
    <property type="evidence" value="ECO:0007669"/>
    <property type="project" value="UniProtKB-UniRule"/>
</dbReference>
<comment type="pathway">
    <text evidence="9">Carbohydrate metabolism; D-ribose degradation; D-ribose 5-phosphate from beta-D-ribopyranose: step 2/2.</text>
</comment>
<feature type="binding site" evidence="9">
    <location>
        <position position="695"/>
    </location>
    <ligand>
        <name>substrate</name>
    </ligand>
</feature>
<dbReference type="InterPro" id="IPR019396">
    <property type="entry name" value="TM_Fragile-X-F-assoc"/>
</dbReference>
<keyword evidence="6 9" id="KW-0460">Magnesium</keyword>
<keyword evidence="2 9" id="KW-0479">Metal-binding</keyword>
<feature type="binding site" evidence="9">
    <location>
        <position position="739"/>
    </location>
    <ligand>
        <name>K(+)</name>
        <dbReference type="ChEBI" id="CHEBI:29103"/>
    </ligand>
</feature>
<feature type="compositionally biased region" description="Acidic residues" evidence="10">
    <location>
        <begin position="158"/>
        <end position="174"/>
    </location>
</feature>
<keyword evidence="9" id="KW-0963">Cytoplasm</keyword>
<feature type="binding site" evidence="9">
    <location>
        <begin position="656"/>
        <end position="661"/>
    </location>
    <ligand>
        <name>ATP</name>
        <dbReference type="ChEBI" id="CHEBI:30616"/>
    </ligand>
</feature>
<dbReference type="GO" id="GO:0046872">
    <property type="term" value="F:metal ion binding"/>
    <property type="evidence" value="ECO:0007669"/>
    <property type="project" value="UniProtKB-KW"/>
</dbReference>
<dbReference type="PROSITE" id="PS50076">
    <property type="entry name" value="DNAJ_2"/>
    <property type="match status" value="1"/>
</dbReference>
<dbReference type="PANTHER" id="PTHR10584:SF166">
    <property type="entry name" value="RIBOKINASE"/>
    <property type="match status" value="1"/>
</dbReference>
<dbReference type="Pfam" id="PF10269">
    <property type="entry name" value="Tmemb_185A"/>
    <property type="match status" value="2"/>
</dbReference>
<dbReference type="GO" id="GO:0005524">
    <property type="term" value="F:ATP binding"/>
    <property type="evidence" value="ECO:0007669"/>
    <property type="project" value="UniProtKB-UniRule"/>
</dbReference>
<feature type="binding site" evidence="9">
    <location>
        <begin position="435"/>
        <end position="437"/>
    </location>
    <ligand>
        <name>substrate</name>
    </ligand>
</feature>
<dbReference type="PROSITE" id="PS00636">
    <property type="entry name" value="DNAJ_1"/>
    <property type="match status" value="1"/>
</dbReference>
<feature type="binding site" evidence="9">
    <location>
        <position position="689"/>
    </location>
    <ligand>
        <name>K(+)</name>
        <dbReference type="ChEBI" id="CHEBI:29103"/>
    </ligand>
</feature>
<dbReference type="SMART" id="SM00271">
    <property type="entry name" value="DnaJ"/>
    <property type="match status" value="1"/>
</dbReference>
<dbReference type="AlphaFoldDB" id="A0A9P6Q5R5"/>
<feature type="binding site" evidence="9">
    <location>
        <begin position="694"/>
        <end position="695"/>
    </location>
    <ligand>
        <name>ATP</name>
        <dbReference type="ChEBI" id="CHEBI:30616"/>
    </ligand>
</feature>
<feature type="transmembrane region" description="Helical" evidence="11">
    <location>
        <begin position="299"/>
        <end position="320"/>
    </location>
</feature>